<dbReference type="InterPro" id="IPR032914">
    <property type="entry name" value="Vam6/VPS39/TRAP1"/>
</dbReference>
<keyword evidence="2" id="KW-0813">Transport</keyword>
<feature type="region of interest" description="Disordered" evidence="5">
    <location>
        <begin position="693"/>
        <end position="712"/>
    </location>
</feature>
<dbReference type="GO" id="GO:0015031">
    <property type="term" value="P:protein transport"/>
    <property type="evidence" value="ECO:0007669"/>
    <property type="project" value="UniProtKB-KW"/>
</dbReference>
<name>A0A4E0RW39_FASHE</name>
<proteinExistence type="predicted"/>
<evidence type="ECO:0000256" key="4">
    <source>
        <dbReference type="ARBA" id="ARBA00022927"/>
    </source>
</evidence>
<evidence type="ECO:0000256" key="2">
    <source>
        <dbReference type="ARBA" id="ARBA00022448"/>
    </source>
</evidence>
<gene>
    <name evidence="7" type="ORF">D915_006961</name>
</gene>
<dbReference type="Proteomes" id="UP000230066">
    <property type="component" value="Unassembled WGS sequence"/>
</dbReference>
<evidence type="ECO:0000313" key="8">
    <source>
        <dbReference type="Proteomes" id="UP000230066"/>
    </source>
</evidence>
<organism evidence="7 8">
    <name type="scientific">Fasciola hepatica</name>
    <name type="common">Liver fluke</name>
    <dbReference type="NCBI Taxonomy" id="6192"/>
    <lineage>
        <taxon>Eukaryota</taxon>
        <taxon>Metazoa</taxon>
        <taxon>Spiralia</taxon>
        <taxon>Lophotrochozoa</taxon>
        <taxon>Platyhelminthes</taxon>
        <taxon>Trematoda</taxon>
        <taxon>Digenea</taxon>
        <taxon>Plagiorchiida</taxon>
        <taxon>Echinostomata</taxon>
        <taxon>Echinostomatoidea</taxon>
        <taxon>Fasciolidae</taxon>
        <taxon>Fasciola</taxon>
    </lineage>
</organism>
<dbReference type="InterPro" id="IPR001180">
    <property type="entry name" value="CNH_dom"/>
</dbReference>
<keyword evidence="4" id="KW-0653">Protein transport</keyword>
<dbReference type="AlphaFoldDB" id="A0A4E0RW39"/>
<dbReference type="EMBL" id="JXXN02003069">
    <property type="protein sequence ID" value="THD22002.1"/>
    <property type="molecule type" value="Genomic_DNA"/>
</dbReference>
<evidence type="ECO:0000313" key="7">
    <source>
        <dbReference type="EMBL" id="THD22002.1"/>
    </source>
</evidence>
<feature type="domain" description="CNH" evidence="6">
    <location>
        <begin position="31"/>
        <end position="296"/>
    </location>
</feature>
<evidence type="ECO:0000256" key="1">
    <source>
        <dbReference type="ARBA" id="ARBA00004496"/>
    </source>
</evidence>
<comment type="caution">
    <text evidence="7">The sequence shown here is derived from an EMBL/GenBank/DDBJ whole genome shotgun (WGS) entry which is preliminary data.</text>
</comment>
<keyword evidence="8" id="KW-1185">Reference proteome</keyword>
<protein>
    <recommendedName>
        <fullName evidence="6">CNH domain-containing protein</fullName>
    </recommendedName>
</protein>
<dbReference type="PANTHER" id="PTHR12894">
    <property type="entry name" value="CNH DOMAIN CONTAINING"/>
    <property type="match status" value="1"/>
</dbReference>
<evidence type="ECO:0000256" key="5">
    <source>
        <dbReference type="SAM" id="MobiDB-lite"/>
    </source>
</evidence>
<comment type="subcellular location">
    <subcellularLocation>
        <location evidence="1">Cytoplasm</location>
    </subcellularLocation>
</comment>
<dbReference type="GO" id="GO:0034058">
    <property type="term" value="P:endosomal vesicle fusion"/>
    <property type="evidence" value="ECO:0007669"/>
    <property type="project" value="TreeGrafter"/>
</dbReference>
<dbReference type="PANTHER" id="PTHR12894:SF27">
    <property type="entry name" value="TRANSFORMING GROWTH FACTOR-BETA RECEPTOR-ASSOCIATED PROTEIN 1"/>
    <property type="match status" value="1"/>
</dbReference>
<reference evidence="7" key="1">
    <citation type="submission" date="2019-03" db="EMBL/GenBank/DDBJ databases">
        <title>Improved annotation for the trematode Fasciola hepatica.</title>
        <authorList>
            <person name="Choi Y.-J."/>
            <person name="Martin J."/>
            <person name="Mitreva M."/>
        </authorList>
    </citation>
    <scope>NUCLEOTIDE SEQUENCE [LARGE SCALE GENOMIC DNA]</scope>
</reference>
<evidence type="ECO:0000256" key="3">
    <source>
        <dbReference type="ARBA" id="ARBA00022490"/>
    </source>
</evidence>
<dbReference type="GO" id="GO:0006914">
    <property type="term" value="P:autophagy"/>
    <property type="evidence" value="ECO:0007669"/>
    <property type="project" value="TreeGrafter"/>
</dbReference>
<accession>A0A4E0RW39</accession>
<dbReference type="GO" id="GO:0016020">
    <property type="term" value="C:membrane"/>
    <property type="evidence" value="ECO:0007669"/>
    <property type="project" value="TreeGrafter"/>
</dbReference>
<keyword evidence="3" id="KW-0963">Cytoplasm</keyword>
<sequence length="1057" mass="119080">MEEFNDTLNPENTAYSTFPARSDGSVRPYSTDKVTALALSANLLFVGTEKGVVTQYMVEEQETDCTCFMYTELMARYISDSPISKIGCCLSINLLVILNDQVLTLCDAEQLERSGFNLPCREVITFNLCTWEAASAKLSLAFASKRIGIYLLTENTAELIFETSLNSVPKSLCLTTNFLGVVVSNQYLSVNLSTKTVIELLQFDPASVRSFITVVEKDVFFIAGPGSLGVVVAATGTSQHNPIQMSPNILDVFVWKDYIYAVTDEFFTIHSLQNQTQVQTVLISNATAACFTPDSMHFVFVSTWCPHSSKTDLVAVGPERWDKFARQLILAGCLNEARQLVIKQKRHMSALVEQRPASSKNEQNVYLKRSRRVFGLLGFYYFEQGVFTSAQTFFEKAVIDIRELLYRYEDLLPRGYAFQPDPFYQLIVTDQDGTEMSARSVTDLCLLHALREANGRAMSTGDANPNPDVTSQWAARYDQFLFDFLQKHHKSRFTEFACHFLETALVKLYLKLSKHGIRPTLNELILPIDRLETSQLRMLSYDPHDTNRNAAHDLIQLISSLIHIDVDDLVIFLRHAEAHHALALIYQWQGNLSAALDVWQRLAYGELKDEYFPGDEFYLAVLHSLTVPDKEGQIEHQTVTHSDLASVNTSDHFVPSAYTELVWQHLCRALDANKFELCEKILSGIPVPPKCGDSPSWIRPSSQTQTHPESTDQFRISATVATDTAVNSDPMLAPSQLLIPENILNRILPRHPELTRKYLHQLIYKHGDCNPSHHNTLAELYLDSVQKALDKVELSDLERKDQLRLRREFCHFLRHSEHYSVDRLLKRMHLLGYQTLPFEAAILLGKSRQHRAALQILVIDLNDISAAICYCLSFSRACPRTADSASLAAAEKLTTLGSSLCCHAPINDASEAEAFTALVELCMNSDKSSHKQLAVDLINLPDIPFDFVRILRFLPPQLSICQIKPFLTRALRATQHTHCTVQLSLGLAKRQAILSAEAVYSDKTTAQLPRLERSGTEQCASCRQPLTLYGPASAVAWSSLTDQCFHVHCWEQFHRTV</sequence>
<dbReference type="PROSITE" id="PS50219">
    <property type="entry name" value="CNH"/>
    <property type="match status" value="1"/>
</dbReference>
<feature type="compositionally biased region" description="Polar residues" evidence="5">
    <location>
        <begin position="699"/>
        <end position="712"/>
    </location>
</feature>
<dbReference type="GO" id="GO:0005737">
    <property type="term" value="C:cytoplasm"/>
    <property type="evidence" value="ECO:0007669"/>
    <property type="project" value="UniProtKB-SubCell"/>
</dbReference>
<evidence type="ECO:0000259" key="6">
    <source>
        <dbReference type="PROSITE" id="PS50219"/>
    </source>
</evidence>
<dbReference type="Pfam" id="PF00780">
    <property type="entry name" value="CNH"/>
    <property type="match status" value="1"/>
</dbReference>